<organism evidence="2 3">
    <name type="scientific">Rhodopirellula baltica WH47</name>
    <dbReference type="NCBI Taxonomy" id="991778"/>
    <lineage>
        <taxon>Bacteria</taxon>
        <taxon>Pseudomonadati</taxon>
        <taxon>Planctomycetota</taxon>
        <taxon>Planctomycetia</taxon>
        <taxon>Pirellulales</taxon>
        <taxon>Pirellulaceae</taxon>
        <taxon>Rhodopirellula</taxon>
    </lineage>
</organism>
<gene>
    <name evidence="2" type="ORF">RBWH47_02627</name>
</gene>
<name>F2AME0_RHOBT</name>
<evidence type="ECO:0000313" key="3">
    <source>
        <dbReference type="Proteomes" id="UP000006222"/>
    </source>
</evidence>
<sequence length="58" mass="5618">MSPAVAFKPSPTNLPVALVLSANVTLGLGADAAGSDVAGVEDEDATENDAGMTGTDVS</sequence>
<protein>
    <submittedName>
        <fullName evidence="2">Uncharacterized protein</fullName>
    </submittedName>
</protein>
<reference evidence="2 3" key="1">
    <citation type="journal article" date="2013" name="Mar. Genomics">
        <title>Expression of sulfatases in Rhodopirellula baltica and the diversity of sulfatases in the genus Rhodopirellula.</title>
        <authorList>
            <person name="Wegner C.E."/>
            <person name="Richter-Heitmann T."/>
            <person name="Klindworth A."/>
            <person name="Klockow C."/>
            <person name="Richter M."/>
            <person name="Achstetter T."/>
            <person name="Glockner F.O."/>
            <person name="Harder J."/>
        </authorList>
    </citation>
    <scope>NUCLEOTIDE SEQUENCE [LARGE SCALE GENOMIC DNA]</scope>
    <source>
        <strain evidence="2 3">WH47</strain>
    </source>
</reference>
<feature type="region of interest" description="Disordered" evidence="1">
    <location>
        <begin position="38"/>
        <end position="58"/>
    </location>
</feature>
<proteinExistence type="predicted"/>
<accession>F2AME0</accession>
<dbReference type="AlphaFoldDB" id="F2AME0"/>
<comment type="caution">
    <text evidence="2">The sequence shown here is derived from an EMBL/GenBank/DDBJ whole genome shotgun (WGS) entry which is preliminary data.</text>
</comment>
<evidence type="ECO:0000313" key="2">
    <source>
        <dbReference type="EMBL" id="EGF29165.1"/>
    </source>
</evidence>
<dbReference type="Proteomes" id="UP000006222">
    <property type="component" value="Unassembled WGS sequence"/>
</dbReference>
<evidence type="ECO:0000256" key="1">
    <source>
        <dbReference type="SAM" id="MobiDB-lite"/>
    </source>
</evidence>
<dbReference type="EMBL" id="AFAR01000052">
    <property type="protein sequence ID" value="EGF29165.1"/>
    <property type="molecule type" value="Genomic_DNA"/>
</dbReference>